<evidence type="ECO:0000256" key="3">
    <source>
        <dbReference type="ARBA" id="ARBA00022679"/>
    </source>
</evidence>
<dbReference type="GO" id="GO:0016301">
    <property type="term" value="F:kinase activity"/>
    <property type="evidence" value="ECO:0007669"/>
    <property type="project" value="UniProtKB-KW"/>
</dbReference>
<dbReference type="AlphaFoldDB" id="N6X1T2"/>
<keyword evidence="9" id="KW-1185">Reference proteome</keyword>
<gene>
    <name evidence="8" type="primary">nagE</name>
    <name evidence="8" type="ORF">HMPREF9004_1606</name>
</gene>
<dbReference type="EC" id="2.7.1.69" evidence="8"/>
<keyword evidence="3 8" id="KW-0808">Transferase</keyword>
<evidence type="ECO:0000313" key="9">
    <source>
        <dbReference type="Proteomes" id="UP000013015"/>
    </source>
</evidence>
<comment type="caution">
    <text evidence="8">The sequence shown here is derived from an EMBL/GenBank/DDBJ whole genome shotgun (WGS) entry which is preliminary data.</text>
</comment>
<dbReference type="HOGENOM" id="CLU_1902172_0_0_11"/>
<dbReference type="PROSITE" id="PS51098">
    <property type="entry name" value="PTS_EIIB_TYPE_1"/>
    <property type="match status" value="1"/>
</dbReference>
<dbReference type="PANTHER" id="PTHR30009">
    <property type="entry name" value="CYTOCHROME C-TYPE SYNTHESIS PROTEIN AND PTS TRANSMEMBRANE COMPONENT"/>
    <property type="match status" value="1"/>
</dbReference>
<dbReference type="InterPro" id="IPR050429">
    <property type="entry name" value="PTS_Glucose_EIICBA"/>
</dbReference>
<dbReference type="PANTHER" id="PTHR30009:SF4">
    <property type="entry name" value="PTS SYSTEM N-ACETYLGLUCOSAMINE-SPECIFIC EIICBA COMPONENT"/>
    <property type="match status" value="1"/>
</dbReference>
<dbReference type="GO" id="GO:0008982">
    <property type="term" value="F:protein-N(PI)-phosphohistidine-sugar phosphotransferase activity"/>
    <property type="evidence" value="ECO:0007669"/>
    <property type="project" value="InterPro"/>
</dbReference>
<evidence type="ECO:0000256" key="1">
    <source>
        <dbReference type="ARBA" id="ARBA00022448"/>
    </source>
</evidence>
<keyword evidence="1" id="KW-0813">Transport</keyword>
<reference evidence="8 9" key="1">
    <citation type="submission" date="2013-03" db="EMBL/GenBank/DDBJ databases">
        <title>Reference genome for the Human Microbiome Project.</title>
        <authorList>
            <person name="Aqrawi P."/>
            <person name="Ayvaz T."/>
            <person name="Bess C."/>
            <person name="Blankenburg K."/>
            <person name="Coyle M."/>
            <person name="Deng J."/>
            <person name="Forbes L."/>
            <person name="Fowler G."/>
            <person name="Francisco L."/>
            <person name="Fu Q."/>
            <person name="Gibbs R."/>
            <person name="Gross S."/>
            <person name="Gubbala S."/>
            <person name="Hale W."/>
            <person name="Hemphill L."/>
            <person name="Highlander S."/>
            <person name="Hirani K."/>
            <person name="Jackson L."/>
            <person name="Jakkamsetti A."/>
            <person name="Javaid M."/>
            <person name="Jayaseelan J.C."/>
            <person name="Jiang H."/>
            <person name="Joshi V."/>
            <person name="Korchina V."/>
            <person name="Kovar C."/>
            <person name="Lara F."/>
            <person name="Lee S."/>
            <person name="Liu Y."/>
            <person name="Mata R."/>
            <person name="Mathew T."/>
            <person name="Munidasa M."/>
            <person name="Muzny D."/>
            <person name="Nazareth L."/>
            <person name="Ngo R."/>
            <person name="Nguyen L."/>
            <person name="Nguyen N."/>
            <person name="Okwuonu G."/>
            <person name="Ongeri F."/>
            <person name="Palculict T."/>
            <person name="Patil S."/>
            <person name="Petrosino J."/>
            <person name="Pham C."/>
            <person name="Pham P."/>
            <person name="Pu L.-L."/>
            <person name="Qin X."/>
            <person name="Qu J."/>
            <person name="Reid J."/>
            <person name="Ross M."/>
            <person name="Ruth R."/>
            <person name="Saada N."/>
            <person name="San Lucas F."/>
            <person name="Santibanez J."/>
            <person name="Shang Y."/>
            <person name="Simmons D."/>
            <person name="Song X.-Z."/>
            <person name="Tang L.-Y."/>
            <person name="Thornton R."/>
            <person name="Warren J."/>
            <person name="Weissenberger G."/>
            <person name="Wilczek-Boney K."/>
            <person name="Worley K."/>
            <person name="Youmans B."/>
            <person name="Zhang J."/>
            <person name="Zhang L."/>
            <person name="Zhao Z."/>
            <person name="Zhou C."/>
            <person name="Zhu D."/>
            <person name="Zhu Y."/>
        </authorList>
    </citation>
    <scope>NUCLEOTIDE SEQUENCE [LARGE SCALE GENOMIC DNA]</scope>
    <source>
        <strain evidence="8 9">F0333</strain>
    </source>
</reference>
<dbReference type="InterPro" id="IPR036878">
    <property type="entry name" value="Glu_permease_IIB"/>
</dbReference>
<evidence type="ECO:0000256" key="5">
    <source>
        <dbReference type="ARBA" id="ARBA00022777"/>
    </source>
</evidence>
<keyword evidence="5" id="KW-0418">Kinase</keyword>
<evidence type="ECO:0000313" key="8">
    <source>
        <dbReference type="EMBL" id="ENO17696.1"/>
    </source>
</evidence>
<dbReference type="InterPro" id="IPR001996">
    <property type="entry name" value="PTS_IIB_1"/>
</dbReference>
<evidence type="ECO:0000259" key="7">
    <source>
        <dbReference type="PROSITE" id="PS51098"/>
    </source>
</evidence>
<name>N6X1T2_9ACTO</name>
<proteinExistence type="predicted"/>
<dbReference type="GO" id="GO:0009401">
    <property type="term" value="P:phosphoenolpyruvate-dependent sugar phosphotransferase system"/>
    <property type="evidence" value="ECO:0007669"/>
    <property type="project" value="UniProtKB-KW"/>
</dbReference>
<dbReference type="Gene3D" id="3.30.1360.60">
    <property type="entry name" value="Glucose permease domain IIB"/>
    <property type="match status" value="1"/>
</dbReference>
<evidence type="ECO:0000256" key="4">
    <source>
        <dbReference type="ARBA" id="ARBA00022683"/>
    </source>
</evidence>
<keyword evidence="4" id="KW-0598">Phosphotransferase system</keyword>
<dbReference type="Proteomes" id="UP000013015">
    <property type="component" value="Unassembled WGS sequence"/>
</dbReference>
<keyword evidence="2" id="KW-0762">Sugar transport</keyword>
<feature type="domain" description="PTS EIIB type-1" evidence="7">
    <location>
        <begin position="55"/>
        <end position="133"/>
    </location>
</feature>
<dbReference type="InterPro" id="IPR018113">
    <property type="entry name" value="PTrfase_EIIB_Cys"/>
</dbReference>
<dbReference type="GO" id="GO:0015764">
    <property type="term" value="P:N-acetylglucosamine transport"/>
    <property type="evidence" value="ECO:0007669"/>
    <property type="project" value="TreeGrafter"/>
</dbReference>
<accession>N6X1T2</accession>
<dbReference type="GO" id="GO:0090563">
    <property type="term" value="F:protein-phosphocysteine-sugar phosphotransferase activity"/>
    <property type="evidence" value="ECO:0007669"/>
    <property type="project" value="TreeGrafter"/>
</dbReference>
<dbReference type="PATRIC" id="fig|888050.3.peg.1542"/>
<sequence length="133" mass="14602">MSTGRVMPLFFTLGAIRSGNEEDHVCALPEVCSFTSVRKGARSTRRTLREEERVMEEALALIDALGGISNIVDVEPCSLRIRVEVKSQREVDEAALRIPPVLAIVRSGSFVQVIAGPESEVIAHKMREQISSP</sequence>
<dbReference type="GO" id="GO:0005886">
    <property type="term" value="C:plasma membrane"/>
    <property type="evidence" value="ECO:0007669"/>
    <property type="project" value="TreeGrafter"/>
</dbReference>
<dbReference type="STRING" id="888050.HMPREF9004_1606"/>
<dbReference type="eggNOG" id="COG1264">
    <property type="taxonomic scope" value="Bacteria"/>
</dbReference>
<feature type="active site" description="Phosphocysteine intermediate; for EIIB activity" evidence="6">
    <location>
        <position position="77"/>
    </location>
</feature>
<evidence type="ECO:0000256" key="2">
    <source>
        <dbReference type="ARBA" id="ARBA00022597"/>
    </source>
</evidence>
<organism evidence="8 9">
    <name type="scientific">Schaalia cardiffensis F0333</name>
    <dbReference type="NCBI Taxonomy" id="888050"/>
    <lineage>
        <taxon>Bacteria</taxon>
        <taxon>Bacillati</taxon>
        <taxon>Actinomycetota</taxon>
        <taxon>Actinomycetes</taxon>
        <taxon>Actinomycetales</taxon>
        <taxon>Actinomycetaceae</taxon>
        <taxon>Schaalia</taxon>
    </lineage>
</organism>
<evidence type="ECO:0000256" key="6">
    <source>
        <dbReference type="PROSITE-ProRule" id="PRU00421"/>
    </source>
</evidence>
<dbReference type="EMBL" id="AQHZ01000024">
    <property type="protein sequence ID" value="ENO17696.1"/>
    <property type="molecule type" value="Genomic_DNA"/>
</dbReference>
<dbReference type="SUPFAM" id="SSF55604">
    <property type="entry name" value="Glucose permease domain IIB"/>
    <property type="match status" value="1"/>
</dbReference>
<dbReference type="Pfam" id="PF00367">
    <property type="entry name" value="PTS_EIIB"/>
    <property type="match status" value="1"/>
</dbReference>
<protein>
    <submittedName>
        <fullName evidence="8">PTS family N-acetylglucosamine porter, IIABC component</fullName>
        <ecNumber evidence="8">2.7.1.69</ecNumber>
    </submittedName>
</protein>